<evidence type="ECO:0000313" key="2">
    <source>
        <dbReference type="EMBL" id="KAK1849157.1"/>
    </source>
</evidence>
<name>A0AAD9ALT1_9PEZI</name>
<comment type="caution">
    <text evidence="2">The sequence shown here is derived from an EMBL/GenBank/DDBJ whole genome shotgun (WGS) entry which is preliminary data.</text>
</comment>
<evidence type="ECO:0000313" key="3">
    <source>
        <dbReference type="Proteomes" id="UP001243330"/>
    </source>
</evidence>
<feature type="region of interest" description="Disordered" evidence="1">
    <location>
        <begin position="30"/>
        <end position="50"/>
    </location>
</feature>
<sequence>MSEMPRLRWLVVRRDAIPRIRVDNQAIRISKPEQQQSPSISEFPGWAGWKSCPELHKLSE</sequence>
<protein>
    <submittedName>
        <fullName evidence="2">Uncharacterized protein</fullName>
    </submittedName>
</protein>
<organism evidence="2 3">
    <name type="scientific">Colletotrichum chrysophilum</name>
    <dbReference type="NCBI Taxonomy" id="1836956"/>
    <lineage>
        <taxon>Eukaryota</taxon>
        <taxon>Fungi</taxon>
        <taxon>Dikarya</taxon>
        <taxon>Ascomycota</taxon>
        <taxon>Pezizomycotina</taxon>
        <taxon>Sordariomycetes</taxon>
        <taxon>Hypocreomycetidae</taxon>
        <taxon>Glomerellales</taxon>
        <taxon>Glomerellaceae</taxon>
        <taxon>Colletotrichum</taxon>
        <taxon>Colletotrichum gloeosporioides species complex</taxon>
    </lineage>
</organism>
<dbReference type="EMBL" id="JAQOWY010000151">
    <property type="protein sequence ID" value="KAK1849157.1"/>
    <property type="molecule type" value="Genomic_DNA"/>
</dbReference>
<reference evidence="2" key="1">
    <citation type="submission" date="2023-01" db="EMBL/GenBank/DDBJ databases">
        <title>Colletotrichum chrysophilum M932 genome sequence.</title>
        <authorList>
            <person name="Baroncelli R."/>
        </authorList>
    </citation>
    <scope>NUCLEOTIDE SEQUENCE</scope>
    <source>
        <strain evidence="2">M932</strain>
    </source>
</reference>
<dbReference type="Proteomes" id="UP001243330">
    <property type="component" value="Unassembled WGS sequence"/>
</dbReference>
<proteinExistence type="predicted"/>
<dbReference type="AlphaFoldDB" id="A0AAD9ALT1"/>
<gene>
    <name evidence="2" type="ORF">CCHR01_08200</name>
</gene>
<evidence type="ECO:0000256" key="1">
    <source>
        <dbReference type="SAM" id="MobiDB-lite"/>
    </source>
</evidence>
<accession>A0AAD9ALT1</accession>
<keyword evidence="3" id="KW-1185">Reference proteome</keyword>